<dbReference type="PANTHER" id="PTHR43434">
    <property type="entry name" value="PHOSPHOGLYCOLATE PHOSPHATASE"/>
    <property type="match status" value="1"/>
</dbReference>
<dbReference type="PANTHER" id="PTHR43434:SF23">
    <property type="entry name" value="PHOSPHOGLYCOLATE PHOSPHATASE"/>
    <property type="match status" value="1"/>
</dbReference>
<dbReference type="InterPro" id="IPR041492">
    <property type="entry name" value="HAD_2"/>
</dbReference>
<dbReference type="InterPro" id="IPR006439">
    <property type="entry name" value="HAD-SF_hydro_IA"/>
</dbReference>
<dbReference type="InterPro" id="IPR050155">
    <property type="entry name" value="HAD-like_hydrolase_sf"/>
</dbReference>
<sequence>MGFQIERSHKDCKKLREELLNEYERNLLAYGGVFDGVSDILESLKLSNIPYGIVTNKPLRFAKSIIKKEIVFEDCKALICSDHLTNMKPDPEGILKGCKELGIHPAECVYVGDHINDLEAGINAGTKILACYYGYSLNQGSHARHIMGANQPRDLIKLIASL</sequence>
<dbReference type="Gene3D" id="3.40.50.1000">
    <property type="entry name" value="HAD superfamily/HAD-like"/>
    <property type="match status" value="1"/>
</dbReference>
<gene>
    <name evidence="5" type="ORF">METZ01_LOCUS169911</name>
</gene>
<protein>
    <recommendedName>
        <fullName evidence="6">Phosphoglycolate phosphatase</fullName>
    </recommendedName>
</protein>
<evidence type="ECO:0000256" key="3">
    <source>
        <dbReference type="ARBA" id="ARBA00022842"/>
    </source>
</evidence>
<evidence type="ECO:0000256" key="2">
    <source>
        <dbReference type="ARBA" id="ARBA00022801"/>
    </source>
</evidence>
<dbReference type="InterPro" id="IPR036412">
    <property type="entry name" value="HAD-like_sf"/>
</dbReference>
<dbReference type="GO" id="GO:0008967">
    <property type="term" value="F:phosphoglycolate phosphatase activity"/>
    <property type="evidence" value="ECO:0007669"/>
    <property type="project" value="TreeGrafter"/>
</dbReference>
<evidence type="ECO:0000256" key="1">
    <source>
        <dbReference type="ARBA" id="ARBA00022723"/>
    </source>
</evidence>
<dbReference type="InterPro" id="IPR023198">
    <property type="entry name" value="PGP-like_dom2"/>
</dbReference>
<name>A0A382BV12_9ZZZZ</name>
<keyword evidence="2" id="KW-0378">Hydrolase</keyword>
<dbReference type="EMBL" id="UINC01031272">
    <property type="protein sequence ID" value="SVB17057.1"/>
    <property type="molecule type" value="Genomic_DNA"/>
</dbReference>
<dbReference type="GO" id="GO:0006281">
    <property type="term" value="P:DNA repair"/>
    <property type="evidence" value="ECO:0007669"/>
    <property type="project" value="TreeGrafter"/>
</dbReference>
<keyword evidence="4" id="KW-0119">Carbohydrate metabolism</keyword>
<evidence type="ECO:0000313" key="5">
    <source>
        <dbReference type="EMBL" id="SVB17057.1"/>
    </source>
</evidence>
<keyword evidence="3" id="KW-0460">Magnesium</keyword>
<reference evidence="5" key="1">
    <citation type="submission" date="2018-05" db="EMBL/GenBank/DDBJ databases">
        <authorList>
            <person name="Lanie J.A."/>
            <person name="Ng W.-L."/>
            <person name="Kazmierczak K.M."/>
            <person name="Andrzejewski T.M."/>
            <person name="Davidsen T.M."/>
            <person name="Wayne K.J."/>
            <person name="Tettelin H."/>
            <person name="Glass J.I."/>
            <person name="Rusch D."/>
            <person name="Podicherti R."/>
            <person name="Tsui H.-C.T."/>
            <person name="Winkler M.E."/>
        </authorList>
    </citation>
    <scope>NUCLEOTIDE SEQUENCE</scope>
</reference>
<dbReference type="Gene3D" id="1.10.150.240">
    <property type="entry name" value="Putative phosphatase, domain 2"/>
    <property type="match status" value="1"/>
</dbReference>
<dbReference type="InterPro" id="IPR023214">
    <property type="entry name" value="HAD_sf"/>
</dbReference>
<dbReference type="SUPFAM" id="SSF56784">
    <property type="entry name" value="HAD-like"/>
    <property type="match status" value="1"/>
</dbReference>
<keyword evidence="1" id="KW-0479">Metal-binding</keyword>
<dbReference type="NCBIfam" id="TIGR01549">
    <property type="entry name" value="HAD-SF-IA-v1"/>
    <property type="match status" value="1"/>
</dbReference>
<dbReference type="GO" id="GO:0046872">
    <property type="term" value="F:metal ion binding"/>
    <property type="evidence" value="ECO:0007669"/>
    <property type="project" value="UniProtKB-KW"/>
</dbReference>
<accession>A0A382BV12</accession>
<proteinExistence type="predicted"/>
<organism evidence="5">
    <name type="scientific">marine metagenome</name>
    <dbReference type="NCBI Taxonomy" id="408172"/>
    <lineage>
        <taxon>unclassified sequences</taxon>
        <taxon>metagenomes</taxon>
        <taxon>ecological metagenomes</taxon>
    </lineage>
</organism>
<dbReference type="GO" id="GO:0005829">
    <property type="term" value="C:cytosol"/>
    <property type="evidence" value="ECO:0007669"/>
    <property type="project" value="TreeGrafter"/>
</dbReference>
<dbReference type="Pfam" id="PF13419">
    <property type="entry name" value="HAD_2"/>
    <property type="match status" value="1"/>
</dbReference>
<evidence type="ECO:0008006" key="6">
    <source>
        <dbReference type="Google" id="ProtNLM"/>
    </source>
</evidence>
<dbReference type="AlphaFoldDB" id="A0A382BV12"/>
<dbReference type="NCBIfam" id="TIGR01509">
    <property type="entry name" value="HAD-SF-IA-v3"/>
    <property type="match status" value="1"/>
</dbReference>
<evidence type="ECO:0000256" key="4">
    <source>
        <dbReference type="ARBA" id="ARBA00023277"/>
    </source>
</evidence>